<feature type="transmembrane region" description="Helical" evidence="6">
    <location>
        <begin position="6"/>
        <end position="27"/>
    </location>
</feature>
<dbReference type="Proteomes" id="UP000675747">
    <property type="component" value="Unassembled WGS sequence"/>
</dbReference>
<keyword evidence="3 6" id="KW-0812">Transmembrane</keyword>
<evidence type="ECO:0000256" key="5">
    <source>
        <dbReference type="ARBA" id="ARBA00023136"/>
    </source>
</evidence>
<dbReference type="Gene3D" id="1.20.1440.20">
    <property type="entry name" value="LemA-like domain"/>
    <property type="match status" value="1"/>
</dbReference>
<dbReference type="InterPro" id="IPR007156">
    <property type="entry name" value="MamQ_LemA"/>
</dbReference>
<evidence type="ECO:0000313" key="7">
    <source>
        <dbReference type="EMBL" id="MBR0561991.1"/>
    </source>
</evidence>
<dbReference type="EMBL" id="JAGQFT020000001">
    <property type="protein sequence ID" value="MBS7455856.1"/>
    <property type="molecule type" value="Genomic_DNA"/>
</dbReference>
<name>A0A8J7VU16_9GAMM</name>
<accession>A0A8J7VU16</accession>
<evidence type="ECO:0000256" key="6">
    <source>
        <dbReference type="SAM" id="Phobius"/>
    </source>
</evidence>
<comment type="subcellular location">
    <subcellularLocation>
        <location evidence="1">Membrane</location>
        <topology evidence="1">Single-pass membrane protein</topology>
    </subcellularLocation>
</comment>
<evidence type="ECO:0000256" key="4">
    <source>
        <dbReference type="ARBA" id="ARBA00022989"/>
    </source>
</evidence>
<evidence type="ECO:0000256" key="1">
    <source>
        <dbReference type="ARBA" id="ARBA00004167"/>
    </source>
</evidence>
<keyword evidence="4 6" id="KW-1133">Transmembrane helix</keyword>
<dbReference type="InterPro" id="IPR023353">
    <property type="entry name" value="LemA-like_dom_sf"/>
</dbReference>
<dbReference type="AlphaFoldDB" id="A0A8J7VU16"/>
<dbReference type="EMBL" id="JAGQFT010000030">
    <property type="protein sequence ID" value="MBR0561991.1"/>
    <property type="molecule type" value="Genomic_DNA"/>
</dbReference>
<dbReference type="PANTHER" id="PTHR34478:SF1">
    <property type="entry name" value="PROTEIN LEMA"/>
    <property type="match status" value="1"/>
</dbReference>
<organism evidence="7">
    <name type="scientific">Coralloluteibacterium stylophorae</name>
    <dbReference type="NCBI Taxonomy" id="1776034"/>
    <lineage>
        <taxon>Bacteria</taxon>
        <taxon>Pseudomonadati</taxon>
        <taxon>Pseudomonadota</taxon>
        <taxon>Gammaproteobacteria</taxon>
        <taxon>Lysobacterales</taxon>
        <taxon>Lysobacteraceae</taxon>
        <taxon>Coralloluteibacterium</taxon>
    </lineage>
</organism>
<evidence type="ECO:0000313" key="9">
    <source>
        <dbReference type="Proteomes" id="UP000675747"/>
    </source>
</evidence>
<sequence>MQAGPWIAVTAVALAALWAVVVFNRLVRLRNRVRSAWADIDVQLTRRHDLVPMLVEAVRGHAAHERATIEAATALRAQALASSRPPELAAIEDALGRSLARLLALREAYPDLDASANFAQLQRDLVGIEEQLQYARRFYNGAVRDLNDGVQRVPDRIVATAAGVRAAEFYEPDPAARAAPVVEATR</sequence>
<gene>
    <name evidence="8" type="ORF">KB893_001755</name>
    <name evidence="7" type="ORF">KB893_05620</name>
</gene>
<evidence type="ECO:0000256" key="2">
    <source>
        <dbReference type="ARBA" id="ARBA00008854"/>
    </source>
</evidence>
<dbReference type="Pfam" id="PF04011">
    <property type="entry name" value="LemA"/>
    <property type="match status" value="1"/>
</dbReference>
<keyword evidence="9" id="KW-1185">Reference proteome</keyword>
<dbReference type="RefSeq" id="WP_211925957.1">
    <property type="nucleotide sequence ID" value="NZ_JAGQFT020000001.1"/>
</dbReference>
<evidence type="ECO:0000256" key="3">
    <source>
        <dbReference type="ARBA" id="ARBA00022692"/>
    </source>
</evidence>
<comment type="similarity">
    <text evidence="2">Belongs to the LemA family.</text>
</comment>
<comment type="caution">
    <text evidence="7">The sequence shown here is derived from an EMBL/GenBank/DDBJ whole genome shotgun (WGS) entry which is preliminary data.</text>
</comment>
<dbReference type="PANTHER" id="PTHR34478">
    <property type="entry name" value="PROTEIN LEMA"/>
    <property type="match status" value="1"/>
</dbReference>
<evidence type="ECO:0000313" key="8">
    <source>
        <dbReference type="EMBL" id="MBS7455856.1"/>
    </source>
</evidence>
<reference evidence="7" key="2">
    <citation type="submission" date="2021-04" db="EMBL/GenBank/DDBJ databases">
        <authorList>
            <person name="Karlyshev A.V."/>
        </authorList>
    </citation>
    <scope>NUCLEOTIDE SEQUENCE</scope>
    <source>
        <strain evidence="7">LMG 29479</strain>
    </source>
</reference>
<reference evidence="8 9" key="1">
    <citation type="journal article" date="2021" name="Microbiol. Resour. Announc.">
        <title>Draft Genome Sequence of Coralloluteibacterium stylophorae LMG 29479T.</title>
        <authorList>
            <person name="Karlyshev A.V."/>
            <person name="Kudryashova E.B."/>
            <person name="Ariskina E.V."/>
            <person name="Conroy A.P."/>
            <person name="Abidueva E.Y."/>
        </authorList>
    </citation>
    <scope>NUCLEOTIDE SEQUENCE [LARGE SCALE GENOMIC DNA]</scope>
    <source>
        <strain evidence="8 9">LMG 29479</strain>
    </source>
</reference>
<dbReference type="GO" id="GO:0016020">
    <property type="term" value="C:membrane"/>
    <property type="evidence" value="ECO:0007669"/>
    <property type="project" value="UniProtKB-SubCell"/>
</dbReference>
<dbReference type="SUPFAM" id="SSF140478">
    <property type="entry name" value="LemA-like"/>
    <property type="match status" value="1"/>
</dbReference>
<protein>
    <submittedName>
        <fullName evidence="7">LemA family protein</fullName>
    </submittedName>
</protein>
<keyword evidence="5 6" id="KW-0472">Membrane</keyword>
<proteinExistence type="inferred from homology"/>